<sequence>ETNPTAVPAIGNDRVPDQRHPRRHGATRYARPNFRRAIAM</sequence>
<reference evidence="2" key="1">
    <citation type="submission" date="2020-02" db="EMBL/GenBank/DDBJ databases">
        <authorList>
            <person name="Meier V. D."/>
        </authorList>
    </citation>
    <scope>NUCLEOTIDE SEQUENCE</scope>
    <source>
        <strain evidence="2">AVDCRST_MAG71</strain>
    </source>
</reference>
<protein>
    <submittedName>
        <fullName evidence="2">Uncharacterized protein</fullName>
    </submittedName>
</protein>
<evidence type="ECO:0000313" key="2">
    <source>
        <dbReference type="EMBL" id="CAA9313709.1"/>
    </source>
</evidence>
<organism evidence="2">
    <name type="scientific">uncultured Lysobacter sp</name>
    <dbReference type="NCBI Taxonomy" id="271060"/>
    <lineage>
        <taxon>Bacteria</taxon>
        <taxon>Pseudomonadati</taxon>
        <taxon>Pseudomonadota</taxon>
        <taxon>Gammaproteobacteria</taxon>
        <taxon>Lysobacterales</taxon>
        <taxon>Lysobacteraceae</taxon>
        <taxon>Lysobacter</taxon>
        <taxon>environmental samples</taxon>
    </lineage>
</organism>
<gene>
    <name evidence="2" type="ORF">AVDCRST_MAG71-875</name>
</gene>
<feature type="non-terminal residue" evidence="2">
    <location>
        <position position="1"/>
    </location>
</feature>
<name>A0A6J4KXC3_9GAMM</name>
<feature type="non-terminal residue" evidence="2">
    <location>
        <position position="40"/>
    </location>
</feature>
<dbReference type="AlphaFoldDB" id="A0A6J4KXC3"/>
<dbReference type="EMBL" id="CADCUA010000242">
    <property type="protein sequence ID" value="CAA9313709.1"/>
    <property type="molecule type" value="Genomic_DNA"/>
</dbReference>
<feature type="region of interest" description="Disordered" evidence="1">
    <location>
        <begin position="1"/>
        <end position="26"/>
    </location>
</feature>
<proteinExistence type="predicted"/>
<accession>A0A6J4KXC3</accession>
<evidence type="ECO:0000256" key="1">
    <source>
        <dbReference type="SAM" id="MobiDB-lite"/>
    </source>
</evidence>